<dbReference type="EMBL" id="BSDZ01000088">
    <property type="protein sequence ID" value="GLI69829.1"/>
    <property type="molecule type" value="Genomic_DNA"/>
</dbReference>
<dbReference type="PROSITE" id="PS50206">
    <property type="entry name" value="RHODANESE_3"/>
    <property type="match status" value="1"/>
</dbReference>
<evidence type="ECO:0000256" key="1">
    <source>
        <dbReference type="ARBA" id="ARBA00022679"/>
    </source>
</evidence>
<dbReference type="Gene3D" id="3.40.250.10">
    <property type="entry name" value="Rhodanese-like domain"/>
    <property type="match status" value="1"/>
</dbReference>
<proteinExistence type="predicted"/>
<dbReference type="InterPro" id="IPR045078">
    <property type="entry name" value="TST/MPST-like"/>
</dbReference>
<feature type="transmembrane region" description="Helical" evidence="3">
    <location>
        <begin position="125"/>
        <end position="148"/>
    </location>
</feature>
<dbReference type="PANTHER" id="PTHR11364:SF27">
    <property type="entry name" value="SULFURTRANSFERASE"/>
    <property type="match status" value="1"/>
</dbReference>
<dbReference type="SMART" id="SM00450">
    <property type="entry name" value="RHOD"/>
    <property type="match status" value="1"/>
</dbReference>
<dbReference type="PANTHER" id="PTHR11364">
    <property type="entry name" value="THIOSULFATE SULFERTANSFERASE"/>
    <property type="match status" value="1"/>
</dbReference>
<name>A0ABQ5SK91_9CHLO</name>
<gene>
    <name evidence="5" type="ORF">VaNZ11_014534</name>
</gene>
<keyword evidence="3" id="KW-1133">Transmembrane helix</keyword>
<evidence type="ECO:0000313" key="6">
    <source>
        <dbReference type="Proteomes" id="UP001165090"/>
    </source>
</evidence>
<protein>
    <recommendedName>
        <fullName evidence="4">Rhodanese domain-containing protein</fullName>
    </recommendedName>
</protein>
<keyword evidence="3" id="KW-0472">Membrane</keyword>
<keyword evidence="3" id="KW-0812">Transmembrane</keyword>
<dbReference type="CDD" id="cd01448">
    <property type="entry name" value="TST_Repeat_1"/>
    <property type="match status" value="1"/>
</dbReference>
<evidence type="ECO:0000256" key="3">
    <source>
        <dbReference type="SAM" id="Phobius"/>
    </source>
</evidence>
<keyword evidence="2" id="KW-0677">Repeat</keyword>
<sequence>MEPVVTVDWLSERLNDLSVRVLDACWYMPVHQRNNHADHRAVRIPGARFFDIDGIAADPVTARGLPHMLPSEQGFAAAMDALGITNDTTVVLYDHLGIFSAPRAWWTFKVFGHDKWVIRPLGSSSVFVCLCVCVFVYMFICLYVYMFLFL</sequence>
<evidence type="ECO:0000313" key="5">
    <source>
        <dbReference type="EMBL" id="GLI69829.1"/>
    </source>
</evidence>
<dbReference type="SUPFAM" id="SSF52821">
    <property type="entry name" value="Rhodanese/Cell cycle control phosphatase"/>
    <property type="match status" value="1"/>
</dbReference>
<comment type="caution">
    <text evidence="5">The sequence shown here is derived from an EMBL/GenBank/DDBJ whole genome shotgun (WGS) entry which is preliminary data.</text>
</comment>
<dbReference type="Pfam" id="PF00581">
    <property type="entry name" value="Rhodanese"/>
    <property type="match status" value="1"/>
</dbReference>
<evidence type="ECO:0000256" key="2">
    <source>
        <dbReference type="ARBA" id="ARBA00022737"/>
    </source>
</evidence>
<dbReference type="Proteomes" id="UP001165090">
    <property type="component" value="Unassembled WGS sequence"/>
</dbReference>
<evidence type="ECO:0000259" key="4">
    <source>
        <dbReference type="PROSITE" id="PS50206"/>
    </source>
</evidence>
<organism evidence="5 6">
    <name type="scientific">Volvox africanus</name>
    <dbReference type="NCBI Taxonomy" id="51714"/>
    <lineage>
        <taxon>Eukaryota</taxon>
        <taxon>Viridiplantae</taxon>
        <taxon>Chlorophyta</taxon>
        <taxon>core chlorophytes</taxon>
        <taxon>Chlorophyceae</taxon>
        <taxon>CS clade</taxon>
        <taxon>Chlamydomonadales</taxon>
        <taxon>Volvocaceae</taxon>
        <taxon>Volvox</taxon>
    </lineage>
</organism>
<keyword evidence="1" id="KW-0808">Transferase</keyword>
<reference evidence="5 6" key="1">
    <citation type="journal article" date="2023" name="IScience">
        <title>Expanded male sex-determining region conserved during the evolution of homothallism in the green alga Volvox.</title>
        <authorList>
            <person name="Yamamoto K."/>
            <person name="Matsuzaki R."/>
            <person name="Mahakham W."/>
            <person name="Heman W."/>
            <person name="Sekimoto H."/>
            <person name="Kawachi M."/>
            <person name="Minakuchi Y."/>
            <person name="Toyoda A."/>
            <person name="Nozaki H."/>
        </authorList>
    </citation>
    <scope>NUCLEOTIDE SEQUENCE [LARGE SCALE GENOMIC DNA]</scope>
    <source>
        <strain evidence="5 6">NIES-4468</strain>
    </source>
</reference>
<dbReference type="InterPro" id="IPR036873">
    <property type="entry name" value="Rhodanese-like_dom_sf"/>
</dbReference>
<dbReference type="InterPro" id="IPR001763">
    <property type="entry name" value="Rhodanese-like_dom"/>
</dbReference>
<keyword evidence="6" id="KW-1185">Reference proteome</keyword>
<accession>A0ABQ5SK91</accession>
<feature type="domain" description="Rhodanese" evidence="4">
    <location>
        <begin position="33"/>
        <end position="125"/>
    </location>
</feature>